<dbReference type="Gene3D" id="2.40.10.10">
    <property type="entry name" value="Trypsin-like serine proteases"/>
    <property type="match status" value="2"/>
</dbReference>
<gene>
    <name evidence="1" type="ORF">OLMES_2136</name>
</gene>
<protein>
    <submittedName>
        <fullName evidence="1">Do/DeqQ family periplasmic serine protease</fullName>
    </submittedName>
</protein>
<name>A0A1Y0I7N7_9GAMM</name>
<keyword evidence="2" id="KW-1185">Reference proteome</keyword>
<proteinExistence type="predicted"/>
<sequence>MLCHNALPDLCYPGEALGYGFFGVVMDIRLNFRVDARMYSCCKKLGSTLWYAVGLFFTLQYSGIAFADPLYQLPDTIQKLKPSIVGVGSYNKLAAPRSVVKGTGFAIMTGQHILTNYHVIAGTEAVQEESLVIFVGQGNHPEVRPVRTVAHDKARDLAVLEHSGAPIPPVTISDQEVLREGDTIAFTGYPIGAVLGLYPVTHRGIISSITPIAIPANTARGLSANRLKQLRKPYYIYQLDATAYPGNSGSPLYDPKTGLVHGILNKVFVKESKETVIQNPSGITYAIPLSSVQALWQDLVKK</sequence>
<dbReference type="InterPro" id="IPR009003">
    <property type="entry name" value="Peptidase_S1_PA"/>
</dbReference>
<dbReference type="SUPFAM" id="SSF50494">
    <property type="entry name" value="Trypsin-like serine proteases"/>
    <property type="match status" value="1"/>
</dbReference>
<reference evidence="1 2" key="1">
    <citation type="submission" date="2017-05" db="EMBL/GenBank/DDBJ databases">
        <title>Genomic insights into alkan degradation activity of Oleiphilus messinensis.</title>
        <authorList>
            <person name="Kozyavkin S.A."/>
            <person name="Slesarev A.I."/>
            <person name="Golyshin P.N."/>
            <person name="Korzhenkov A."/>
            <person name="Golyshina O.N."/>
            <person name="Toshchakov S.V."/>
        </authorList>
    </citation>
    <scope>NUCLEOTIDE SEQUENCE [LARGE SCALE GENOMIC DNA]</scope>
    <source>
        <strain evidence="1 2">ME102</strain>
    </source>
</reference>
<dbReference type="KEGG" id="ome:OLMES_2136"/>
<accession>A0A1Y0I7N7</accession>
<dbReference type="PANTHER" id="PTHR43019">
    <property type="entry name" value="SERINE ENDOPROTEASE DEGS"/>
    <property type="match status" value="1"/>
</dbReference>
<dbReference type="Pfam" id="PF13365">
    <property type="entry name" value="Trypsin_2"/>
    <property type="match status" value="1"/>
</dbReference>
<dbReference type="EMBL" id="CP021425">
    <property type="protein sequence ID" value="ARU56209.1"/>
    <property type="molecule type" value="Genomic_DNA"/>
</dbReference>
<organism evidence="1 2">
    <name type="scientific">Oleiphilus messinensis</name>
    <dbReference type="NCBI Taxonomy" id="141451"/>
    <lineage>
        <taxon>Bacteria</taxon>
        <taxon>Pseudomonadati</taxon>
        <taxon>Pseudomonadota</taxon>
        <taxon>Gammaproteobacteria</taxon>
        <taxon>Oceanospirillales</taxon>
        <taxon>Oleiphilaceae</taxon>
        <taxon>Oleiphilus</taxon>
    </lineage>
</organism>
<evidence type="ECO:0000313" key="1">
    <source>
        <dbReference type="EMBL" id="ARU56209.1"/>
    </source>
</evidence>
<evidence type="ECO:0000313" key="2">
    <source>
        <dbReference type="Proteomes" id="UP000196027"/>
    </source>
</evidence>
<keyword evidence="1" id="KW-0645">Protease</keyword>
<dbReference type="Proteomes" id="UP000196027">
    <property type="component" value="Chromosome"/>
</dbReference>
<dbReference type="GO" id="GO:0008233">
    <property type="term" value="F:peptidase activity"/>
    <property type="evidence" value="ECO:0007669"/>
    <property type="project" value="UniProtKB-KW"/>
</dbReference>
<dbReference type="PANTHER" id="PTHR43019:SF23">
    <property type="entry name" value="PROTEASE DO-LIKE 5, CHLOROPLASTIC"/>
    <property type="match status" value="1"/>
</dbReference>
<dbReference type="RefSeq" id="WP_232465311.1">
    <property type="nucleotide sequence ID" value="NZ_CP021425.1"/>
</dbReference>
<keyword evidence="1" id="KW-0378">Hydrolase</keyword>
<dbReference type="InterPro" id="IPR043504">
    <property type="entry name" value="Peptidase_S1_PA_chymotrypsin"/>
</dbReference>
<dbReference type="AlphaFoldDB" id="A0A1Y0I7N7"/>
<dbReference type="GO" id="GO:0006508">
    <property type="term" value="P:proteolysis"/>
    <property type="evidence" value="ECO:0007669"/>
    <property type="project" value="UniProtKB-KW"/>
</dbReference>